<feature type="domain" description="DUF4470" evidence="2">
    <location>
        <begin position="113"/>
        <end position="209"/>
    </location>
</feature>
<dbReference type="EMBL" id="PXOA01000715">
    <property type="protein sequence ID" value="RFU73039.1"/>
    <property type="molecule type" value="Genomic_DNA"/>
</dbReference>
<reference evidence="3 4" key="1">
    <citation type="journal article" date="2018" name="PLoS Pathog.">
        <title>Evolution of structural diversity of trichothecenes, a family of toxins produced by plant pathogenic and entomopathogenic fungi.</title>
        <authorList>
            <person name="Proctor R.H."/>
            <person name="McCormick S.P."/>
            <person name="Kim H.S."/>
            <person name="Cardoza R.E."/>
            <person name="Stanley A.M."/>
            <person name="Lindo L."/>
            <person name="Kelly A."/>
            <person name="Brown D.W."/>
            <person name="Lee T."/>
            <person name="Vaughan M.M."/>
            <person name="Alexander N.J."/>
            <person name="Busman M."/>
            <person name="Gutierrez S."/>
        </authorList>
    </citation>
    <scope>NUCLEOTIDE SEQUENCE [LARGE SCALE GENOMIC DNA]</scope>
    <source>
        <strain evidence="3 4">IBT 40837</strain>
    </source>
</reference>
<organism evidence="3 4">
    <name type="scientific">Trichoderma arundinaceum</name>
    <dbReference type="NCBI Taxonomy" id="490622"/>
    <lineage>
        <taxon>Eukaryota</taxon>
        <taxon>Fungi</taxon>
        <taxon>Dikarya</taxon>
        <taxon>Ascomycota</taxon>
        <taxon>Pezizomycotina</taxon>
        <taxon>Sordariomycetes</taxon>
        <taxon>Hypocreomycetidae</taxon>
        <taxon>Hypocreales</taxon>
        <taxon>Hypocreaceae</taxon>
        <taxon>Trichoderma</taxon>
    </lineage>
</organism>
<comment type="caution">
    <text evidence="3">The sequence shown here is derived from an EMBL/GenBank/DDBJ whole genome shotgun (WGS) entry which is preliminary data.</text>
</comment>
<sequence>MEEEAGVEEEARVEEQPRIEERAQLEDRAQGKQQAPIRKGRMSMLFGFDCAAYLPDGFQCMNRATITCEYCTDECRASDLENHKSDCPPQCTPPSTSPPTEIPDHPTFDTGVFWANYAATDVLNLAENEGAEYDGLLKILLLGTFGLRHLFYSVDAMPRTAFPSLEVTISEMEIPHLFRTLLSLLLILRGEDEPFITADAVTYVCYSYRWPGSVRNYINEKLKNLTDELSDTVSSYYASGLHSKKSALGVKWGSTEYLRLEVFLDWLHWKEMLDYLDIPFTNEDTNLIRAVDVMRYGEPLDRAFARMSPSRVAAMMRWRQNGLLLPHGDALHPFRILNPTFYPESGRLSGGITNEPLSEWPMKGMQDYMEHCASEDIYGKAYTYVRDMVASFQLRLRNKGMRINLMAHGTTEMAGFIPKYFPGTRHFDRIEVGHLFDIDPQLCLLSCSPMLRHEDENPFATMLAMTRESVIQSGSPNIDALISEEKHNLSHPVSESLDAIMPPVQAADGQYSAASVPRHLLLLLYRNWDLFSDRYLNDSKVFGFPVPEESRQPRRSVLQTGYLGLQLKTKNKITVRWPNRLVFGKHDNPTKEDVMRWMSWPSTKPERWLEWKKVGDVGRKEWLKYLAMVEGERAALNWVSHYVSAKDREEESEDETAGNGGVGSGDPASGQANKMENDDWMEQDAADHQTAAYQGDKANKAKKKKKYKK</sequence>
<proteinExistence type="predicted"/>
<feature type="compositionally biased region" description="Basic and acidic residues" evidence="1">
    <location>
        <begin position="9"/>
        <end position="30"/>
    </location>
</feature>
<feature type="region of interest" description="Disordered" evidence="1">
    <location>
        <begin position="647"/>
        <end position="709"/>
    </location>
</feature>
<feature type="compositionally biased region" description="Pro residues" evidence="1">
    <location>
        <begin position="90"/>
        <end position="101"/>
    </location>
</feature>
<feature type="region of interest" description="Disordered" evidence="1">
    <location>
        <begin position="1"/>
        <end position="36"/>
    </location>
</feature>
<evidence type="ECO:0000256" key="1">
    <source>
        <dbReference type="SAM" id="MobiDB-lite"/>
    </source>
</evidence>
<dbReference type="AlphaFoldDB" id="A0A395NAK4"/>
<evidence type="ECO:0000313" key="4">
    <source>
        <dbReference type="Proteomes" id="UP000266272"/>
    </source>
</evidence>
<feature type="compositionally biased region" description="Basic residues" evidence="1">
    <location>
        <begin position="700"/>
        <end position="709"/>
    </location>
</feature>
<feature type="region of interest" description="Disordered" evidence="1">
    <location>
        <begin position="82"/>
        <end position="101"/>
    </location>
</feature>
<evidence type="ECO:0000313" key="3">
    <source>
        <dbReference type="EMBL" id="RFU73039.1"/>
    </source>
</evidence>
<dbReference type="InterPro" id="IPR027974">
    <property type="entry name" value="DUF4470"/>
</dbReference>
<keyword evidence="4" id="KW-1185">Reference proteome</keyword>
<name>A0A395NAK4_TRIAR</name>
<dbReference type="OrthoDB" id="5282002at2759"/>
<evidence type="ECO:0000259" key="2">
    <source>
        <dbReference type="Pfam" id="PF14737"/>
    </source>
</evidence>
<protein>
    <recommendedName>
        <fullName evidence="2">DUF4470 domain-containing protein</fullName>
    </recommendedName>
</protein>
<dbReference type="Pfam" id="PF14737">
    <property type="entry name" value="DUF4470"/>
    <property type="match status" value="1"/>
</dbReference>
<gene>
    <name evidence="3" type="ORF">TARUN_9212</name>
</gene>
<accession>A0A395NAK4</accession>
<dbReference type="Proteomes" id="UP000266272">
    <property type="component" value="Unassembled WGS sequence"/>
</dbReference>